<feature type="compositionally biased region" description="Polar residues" evidence="1">
    <location>
        <begin position="1"/>
        <end position="12"/>
    </location>
</feature>
<dbReference type="Proteomes" id="UP000664132">
    <property type="component" value="Unassembled WGS sequence"/>
</dbReference>
<organism evidence="2 3">
    <name type="scientific">Cadophora malorum</name>
    <dbReference type="NCBI Taxonomy" id="108018"/>
    <lineage>
        <taxon>Eukaryota</taxon>
        <taxon>Fungi</taxon>
        <taxon>Dikarya</taxon>
        <taxon>Ascomycota</taxon>
        <taxon>Pezizomycotina</taxon>
        <taxon>Leotiomycetes</taxon>
        <taxon>Helotiales</taxon>
        <taxon>Ploettnerulaceae</taxon>
        <taxon>Cadophora</taxon>
    </lineage>
</organism>
<dbReference type="AlphaFoldDB" id="A0A8H7T6A3"/>
<evidence type="ECO:0000256" key="1">
    <source>
        <dbReference type="SAM" id="MobiDB-lite"/>
    </source>
</evidence>
<reference evidence="2" key="1">
    <citation type="submission" date="2021-02" db="EMBL/GenBank/DDBJ databases">
        <title>Genome sequence Cadophora malorum strain M34.</title>
        <authorList>
            <person name="Stefanovic E."/>
            <person name="Vu D."/>
            <person name="Scully C."/>
            <person name="Dijksterhuis J."/>
            <person name="Roader J."/>
            <person name="Houbraken J."/>
        </authorList>
    </citation>
    <scope>NUCLEOTIDE SEQUENCE</scope>
    <source>
        <strain evidence="2">M34</strain>
    </source>
</reference>
<proteinExistence type="predicted"/>
<feature type="region of interest" description="Disordered" evidence="1">
    <location>
        <begin position="1"/>
        <end position="50"/>
    </location>
</feature>
<comment type="caution">
    <text evidence="2">The sequence shown here is derived from an EMBL/GenBank/DDBJ whole genome shotgun (WGS) entry which is preliminary data.</text>
</comment>
<name>A0A8H7T6A3_9HELO</name>
<dbReference type="EMBL" id="JAFJYH010000327">
    <property type="protein sequence ID" value="KAG4413222.1"/>
    <property type="molecule type" value="Genomic_DNA"/>
</dbReference>
<gene>
    <name evidence="2" type="ORF">IFR04_013647</name>
</gene>
<sequence>MASAPLPSNSHGSAHAFDVGCEGGSDTEDSGDREYEYEPEYASTRSESVQEEYVFESEAVFVDNLNTPD</sequence>
<keyword evidence="3" id="KW-1185">Reference proteome</keyword>
<accession>A0A8H7T6A3</accession>
<protein>
    <submittedName>
        <fullName evidence="2">Uncharacterized protein</fullName>
    </submittedName>
</protein>
<evidence type="ECO:0000313" key="2">
    <source>
        <dbReference type="EMBL" id="KAG4413222.1"/>
    </source>
</evidence>
<evidence type="ECO:0000313" key="3">
    <source>
        <dbReference type="Proteomes" id="UP000664132"/>
    </source>
</evidence>